<accession>A0A915J479</accession>
<evidence type="ECO:0000313" key="1">
    <source>
        <dbReference type="Proteomes" id="UP000887565"/>
    </source>
</evidence>
<protein>
    <submittedName>
        <fullName evidence="2">Uncharacterized protein</fullName>
    </submittedName>
</protein>
<dbReference type="Proteomes" id="UP000887565">
    <property type="component" value="Unplaced"/>
</dbReference>
<dbReference type="AlphaFoldDB" id="A0A915J479"/>
<dbReference type="WBParaSite" id="nRc.2.0.1.t21277-RA">
    <property type="protein sequence ID" value="nRc.2.0.1.t21277-RA"/>
    <property type="gene ID" value="nRc.2.0.1.g21277"/>
</dbReference>
<sequence>MGMTKSLRFSTGALLSSFVLEPRISFGDESLCDNGSMLQGMCEVTDFENIRTFRYDPKIQKNEFVAT</sequence>
<name>A0A915J479_ROMCU</name>
<reference evidence="2" key="1">
    <citation type="submission" date="2022-11" db="UniProtKB">
        <authorList>
            <consortium name="WormBaseParasite"/>
        </authorList>
    </citation>
    <scope>IDENTIFICATION</scope>
</reference>
<proteinExistence type="predicted"/>
<organism evidence="1 2">
    <name type="scientific">Romanomermis culicivorax</name>
    <name type="common">Nematode worm</name>
    <dbReference type="NCBI Taxonomy" id="13658"/>
    <lineage>
        <taxon>Eukaryota</taxon>
        <taxon>Metazoa</taxon>
        <taxon>Ecdysozoa</taxon>
        <taxon>Nematoda</taxon>
        <taxon>Enoplea</taxon>
        <taxon>Dorylaimia</taxon>
        <taxon>Mermithida</taxon>
        <taxon>Mermithoidea</taxon>
        <taxon>Mermithidae</taxon>
        <taxon>Romanomermis</taxon>
    </lineage>
</organism>
<keyword evidence="1" id="KW-1185">Reference proteome</keyword>
<evidence type="ECO:0000313" key="2">
    <source>
        <dbReference type="WBParaSite" id="nRc.2.0.1.t21277-RA"/>
    </source>
</evidence>